<dbReference type="InterPro" id="IPR000055">
    <property type="entry name" value="Restrct_endonuc_typeI_TRD"/>
</dbReference>
<organism evidence="6 7">
    <name type="scientific">Actinomyces oris</name>
    <dbReference type="NCBI Taxonomy" id="544580"/>
    <lineage>
        <taxon>Bacteria</taxon>
        <taxon>Bacillati</taxon>
        <taxon>Actinomycetota</taxon>
        <taxon>Actinomycetes</taxon>
        <taxon>Actinomycetales</taxon>
        <taxon>Actinomycetaceae</taxon>
        <taxon>Actinomyces</taxon>
    </lineage>
</organism>
<accession>A0A1Q8VR10</accession>
<keyword evidence="2" id="KW-0680">Restriction system</keyword>
<evidence type="ECO:0000256" key="1">
    <source>
        <dbReference type="ARBA" id="ARBA00010923"/>
    </source>
</evidence>
<dbReference type="Pfam" id="PF01420">
    <property type="entry name" value="Methylase_S"/>
    <property type="match status" value="2"/>
</dbReference>
<evidence type="ECO:0000256" key="4">
    <source>
        <dbReference type="ARBA" id="ARBA00038652"/>
    </source>
</evidence>
<dbReference type="GO" id="GO:0003677">
    <property type="term" value="F:DNA binding"/>
    <property type="evidence" value="ECO:0007669"/>
    <property type="project" value="UniProtKB-KW"/>
</dbReference>
<name>A0A1Q8VR10_9ACTO</name>
<reference evidence="6 7" key="1">
    <citation type="submission" date="2016-12" db="EMBL/GenBank/DDBJ databases">
        <title>Genomic comparison of strains in the 'Actinomyces naeslundii' group.</title>
        <authorList>
            <person name="Mughal S.R."/>
            <person name="Do T."/>
            <person name="Gilbert S.C."/>
            <person name="Witherden E.A."/>
            <person name="Didelot X."/>
            <person name="Beighton D."/>
        </authorList>
    </citation>
    <scope>NUCLEOTIDE SEQUENCE [LARGE SCALE GENOMIC DNA]</scope>
    <source>
        <strain evidence="6 7">P6N</strain>
    </source>
</reference>
<dbReference type="PANTHER" id="PTHR43140:SF1">
    <property type="entry name" value="TYPE I RESTRICTION ENZYME ECOKI SPECIFICITY SUBUNIT"/>
    <property type="match status" value="1"/>
</dbReference>
<dbReference type="CDD" id="cd17268">
    <property type="entry name" value="RMtype1_S_Ara36733I_TRD1-CR1_like"/>
    <property type="match status" value="2"/>
</dbReference>
<dbReference type="InterPro" id="IPR044946">
    <property type="entry name" value="Restrct_endonuc_typeI_TRD_sf"/>
</dbReference>
<proteinExistence type="inferred from homology"/>
<dbReference type="SUPFAM" id="SSF116734">
    <property type="entry name" value="DNA methylase specificity domain"/>
    <property type="match status" value="2"/>
</dbReference>
<dbReference type="GO" id="GO:0004519">
    <property type="term" value="F:endonuclease activity"/>
    <property type="evidence" value="ECO:0007669"/>
    <property type="project" value="UniProtKB-KW"/>
</dbReference>
<gene>
    <name evidence="6" type="ORF">BKH28_03375</name>
</gene>
<comment type="caution">
    <text evidence="6">The sequence shown here is derived from an EMBL/GenBank/DDBJ whole genome shotgun (WGS) entry which is preliminary data.</text>
</comment>
<feature type="domain" description="Type I restriction modification DNA specificity" evidence="5">
    <location>
        <begin position="10"/>
        <end position="186"/>
    </location>
</feature>
<dbReference type="Proteomes" id="UP000186394">
    <property type="component" value="Unassembled WGS sequence"/>
</dbReference>
<keyword evidence="6" id="KW-0255">Endonuclease</keyword>
<keyword evidence="6" id="KW-0378">Hydrolase</keyword>
<dbReference type="Gene3D" id="3.90.220.20">
    <property type="entry name" value="DNA methylase specificity domains"/>
    <property type="match status" value="2"/>
</dbReference>
<evidence type="ECO:0000259" key="5">
    <source>
        <dbReference type="Pfam" id="PF01420"/>
    </source>
</evidence>
<comment type="subunit">
    <text evidence="4">The methyltransferase is composed of M and S polypeptides.</text>
</comment>
<evidence type="ECO:0000256" key="3">
    <source>
        <dbReference type="ARBA" id="ARBA00023125"/>
    </source>
</evidence>
<evidence type="ECO:0000313" key="7">
    <source>
        <dbReference type="Proteomes" id="UP000186394"/>
    </source>
</evidence>
<comment type="similarity">
    <text evidence="1">Belongs to the type-I restriction system S methylase family.</text>
</comment>
<dbReference type="PANTHER" id="PTHR43140">
    <property type="entry name" value="TYPE-1 RESTRICTION ENZYME ECOKI SPECIFICITY PROTEIN"/>
    <property type="match status" value="1"/>
</dbReference>
<keyword evidence="3" id="KW-0238">DNA-binding</keyword>
<sequence>MDDLIRDLCPDGVEHKTLGEVGEFIRGNGIKKSDFTKQGYPCIHYGQIHTHYGISAAETISHIPPEQATRLRKAQPGDLVIATTSEDDDAVGKATAWLGTTPVAVGGDSYIFRHSMEPKYVSYFFSSTTFSRQRQTHITGSKVRRITAPSLSKIIIPAPPIEIQHEITRTLDQFIQLEAELEAELEARQYQYNYYLNELLSFKGDPNTPWRPLAQLGTFHRGKRFVKTDYSDYGIPCIHYGEIYTRYGVSTSSVVSNLDESLRQKLRFAQPGDVILVDVGEVVDDVGRSVAWIGNEPVAIHDHSYAFRSTLNPTFVSYVMRTDWFTRQKAKHVARTKVKTLLIDGFSKIHIPVPPRTEQDRIVEKLNQFDTLVNDLSSGLPAEIEARRKQYEYYRDRLLTFPEKK</sequence>
<feature type="domain" description="Type I restriction modification DNA specificity" evidence="5">
    <location>
        <begin position="212"/>
        <end position="386"/>
    </location>
</feature>
<dbReference type="EMBL" id="MSKL01000007">
    <property type="protein sequence ID" value="OLO50520.1"/>
    <property type="molecule type" value="Genomic_DNA"/>
</dbReference>
<dbReference type="AlphaFoldDB" id="A0A1Q8VR10"/>
<evidence type="ECO:0000313" key="6">
    <source>
        <dbReference type="EMBL" id="OLO50520.1"/>
    </source>
</evidence>
<protein>
    <submittedName>
        <fullName evidence="6">Restriction endonuclease</fullName>
    </submittedName>
</protein>
<dbReference type="GO" id="GO:0009307">
    <property type="term" value="P:DNA restriction-modification system"/>
    <property type="evidence" value="ECO:0007669"/>
    <property type="project" value="UniProtKB-KW"/>
</dbReference>
<evidence type="ECO:0000256" key="2">
    <source>
        <dbReference type="ARBA" id="ARBA00022747"/>
    </source>
</evidence>
<dbReference type="InterPro" id="IPR051212">
    <property type="entry name" value="Type-I_RE_S_subunit"/>
</dbReference>
<keyword evidence="6" id="KW-0540">Nuclease</keyword>